<keyword evidence="3" id="KW-1185">Reference proteome</keyword>
<evidence type="ECO:0000313" key="2">
    <source>
        <dbReference type="EnsemblMetazoa" id="MESCA004349-PA"/>
    </source>
</evidence>
<dbReference type="AlphaFoldDB" id="T1GLE8"/>
<dbReference type="Pfam" id="PF21789">
    <property type="entry name" value="TNP-like_RNaseH_C"/>
    <property type="match status" value="1"/>
</dbReference>
<dbReference type="EMBL" id="CAQQ02008604">
    <property type="status" value="NOT_ANNOTATED_CDS"/>
    <property type="molecule type" value="Genomic_DNA"/>
</dbReference>
<name>T1GLE8_MEGSC</name>
<evidence type="ECO:0000259" key="1">
    <source>
        <dbReference type="Pfam" id="PF21789"/>
    </source>
</evidence>
<dbReference type="HOGENOM" id="CLU_1559151_0_0_1"/>
<accession>T1GLE8</accession>
<dbReference type="InterPro" id="IPR048367">
    <property type="entry name" value="TNP-like_RNaseH_C"/>
</dbReference>
<proteinExistence type="predicted"/>
<reference evidence="3" key="1">
    <citation type="submission" date="2013-02" db="EMBL/GenBank/DDBJ databases">
        <authorList>
            <person name="Hughes D."/>
        </authorList>
    </citation>
    <scope>NUCLEOTIDE SEQUENCE</scope>
    <source>
        <strain>Durham</strain>
        <strain evidence="3">NC isolate 2 -- Noor lab</strain>
    </source>
</reference>
<dbReference type="EMBL" id="CAQQ02008605">
    <property type="status" value="NOT_ANNOTATED_CDS"/>
    <property type="molecule type" value="Genomic_DNA"/>
</dbReference>
<organism evidence="2 3">
    <name type="scientific">Megaselia scalaris</name>
    <name type="common">Humpbacked fly</name>
    <name type="synonym">Phora scalaris</name>
    <dbReference type="NCBI Taxonomy" id="36166"/>
    <lineage>
        <taxon>Eukaryota</taxon>
        <taxon>Metazoa</taxon>
        <taxon>Ecdysozoa</taxon>
        <taxon>Arthropoda</taxon>
        <taxon>Hexapoda</taxon>
        <taxon>Insecta</taxon>
        <taxon>Pterygota</taxon>
        <taxon>Neoptera</taxon>
        <taxon>Endopterygota</taxon>
        <taxon>Diptera</taxon>
        <taxon>Brachycera</taxon>
        <taxon>Muscomorpha</taxon>
        <taxon>Platypezoidea</taxon>
        <taxon>Phoridae</taxon>
        <taxon>Megaseliini</taxon>
        <taxon>Megaselia</taxon>
    </lineage>
</organism>
<feature type="domain" description="Transposable element P transposase-like RNase H C-terminal" evidence="1">
    <location>
        <begin position="125"/>
        <end position="154"/>
    </location>
</feature>
<protein>
    <recommendedName>
        <fullName evidence="1">Transposable element P transposase-like RNase H C-terminal domain-containing protein</fullName>
    </recommendedName>
</protein>
<dbReference type="STRING" id="36166.T1GLE8"/>
<dbReference type="Proteomes" id="UP000015102">
    <property type="component" value="Unassembled WGS sequence"/>
</dbReference>
<reference evidence="2" key="2">
    <citation type="submission" date="2015-06" db="UniProtKB">
        <authorList>
            <consortium name="EnsemblMetazoa"/>
        </authorList>
    </citation>
    <scope>IDENTIFICATION</scope>
</reference>
<dbReference type="EnsemblMetazoa" id="MESCA004349-RA">
    <property type="protein sequence ID" value="MESCA004349-PA"/>
    <property type="gene ID" value="MESCA004349"/>
</dbReference>
<evidence type="ECO:0000313" key="3">
    <source>
        <dbReference type="Proteomes" id="UP000015102"/>
    </source>
</evidence>
<sequence>NNFAKNIGNFFDTENTGSVHLTLWSPIGVTNDWFDVFNSSIPKKDSRQRTWAFGLSLDIQMEILDKTIGLYQSINRRHKTRDGQYRIGSIAPFQKGIIMNCRTLPLLLEDMKKKYGAKYILTRRLNQDYLEAFFGQIRAMGFQHGHPSPLEFCSRMRKYLLADISKDTIFIK</sequence>